<keyword evidence="2 7" id="KW-1003">Cell membrane</keyword>
<dbReference type="RefSeq" id="WP_013625231.1">
    <property type="nucleotide sequence ID" value="NC_015172.1"/>
</dbReference>
<dbReference type="STRING" id="645991.Sgly_2071"/>
<keyword evidence="5 7" id="KW-1133">Transmembrane helix</keyword>
<accession>F0T220</accession>
<feature type="binding site" evidence="7">
    <location>
        <position position="133"/>
    </location>
    <ligand>
        <name>a 1,2-diacyl-sn-glycero-3-phospho-(1'-sn-glycerol)</name>
        <dbReference type="ChEBI" id="CHEBI:64716"/>
    </ligand>
</feature>
<evidence type="ECO:0000256" key="3">
    <source>
        <dbReference type="ARBA" id="ARBA00022679"/>
    </source>
</evidence>
<proteinExistence type="inferred from homology"/>
<keyword evidence="4 7" id="KW-0812">Transmembrane</keyword>
<dbReference type="UniPathway" id="UPA00664"/>
<dbReference type="NCBIfam" id="TIGR00544">
    <property type="entry name" value="lgt"/>
    <property type="match status" value="1"/>
</dbReference>
<dbReference type="InterPro" id="IPR001640">
    <property type="entry name" value="Lgt"/>
</dbReference>
<evidence type="ECO:0000256" key="1">
    <source>
        <dbReference type="ARBA" id="ARBA00007150"/>
    </source>
</evidence>
<dbReference type="eggNOG" id="COG0682">
    <property type="taxonomic scope" value="Bacteria"/>
</dbReference>
<evidence type="ECO:0000313" key="9">
    <source>
        <dbReference type="Proteomes" id="UP000007488"/>
    </source>
</evidence>
<evidence type="ECO:0000256" key="6">
    <source>
        <dbReference type="ARBA" id="ARBA00023136"/>
    </source>
</evidence>
<dbReference type="HOGENOM" id="CLU_013386_1_2_9"/>
<keyword evidence="9" id="KW-1185">Reference proteome</keyword>
<dbReference type="OrthoDB" id="871140at2"/>
<dbReference type="Proteomes" id="UP000007488">
    <property type="component" value="Chromosome"/>
</dbReference>
<keyword evidence="6 7" id="KW-0472">Membrane</keyword>
<dbReference type="EC" id="2.5.1.145" evidence="7"/>
<evidence type="ECO:0000256" key="4">
    <source>
        <dbReference type="ARBA" id="ARBA00022692"/>
    </source>
</evidence>
<dbReference type="PANTHER" id="PTHR30589">
    <property type="entry name" value="PROLIPOPROTEIN DIACYLGLYCERYL TRANSFERASE"/>
    <property type="match status" value="1"/>
</dbReference>
<evidence type="ECO:0000256" key="7">
    <source>
        <dbReference type="HAMAP-Rule" id="MF_01147"/>
    </source>
</evidence>
<comment type="pathway">
    <text evidence="7">Protein modification; lipoprotein biosynthesis (diacylglyceryl transfer).</text>
</comment>
<dbReference type="PANTHER" id="PTHR30589:SF0">
    <property type="entry name" value="PHOSPHATIDYLGLYCEROL--PROLIPOPROTEIN DIACYLGLYCERYL TRANSFERASE"/>
    <property type="match status" value="1"/>
</dbReference>
<dbReference type="GO" id="GO:0008961">
    <property type="term" value="F:phosphatidylglycerol-prolipoprotein diacylglyceryl transferase activity"/>
    <property type="evidence" value="ECO:0007669"/>
    <property type="project" value="UniProtKB-UniRule"/>
</dbReference>
<evidence type="ECO:0000313" key="8">
    <source>
        <dbReference type="EMBL" id="ADY56364.1"/>
    </source>
</evidence>
<gene>
    <name evidence="7" type="primary">lgt</name>
    <name evidence="8" type="ordered locus">Sgly_2071</name>
</gene>
<evidence type="ECO:0000256" key="5">
    <source>
        <dbReference type="ARBA" id="ARBA00022989"/>
    </source>
</evidence>
<dbReference type="Pfam" id="PF01790">
    <property type="entry name" value="LGT"/>
    <property type="match status" value="1"/>
</dbReference>
<comment type="caution">
    <text evidence="7">Lacks conserved residue(s) required for the propagation of feature annotation.</text>
</comment>
<protein>
    <recommendedName>
        <fullName evidence="7">Phosphatidylglycerol--prolipoprotein diacylglyceryl transferase</fullName>
        <ecNumber evidence="7">2.5.1.145</ecNumber>
    </recommendedName>
</protein>
<keyword evidence="3 7" id="KW-0808">Transferase</keyword>
<dbReference type="EMBL" id="CP002547">
    <property type="protein sequence ID" value="ADY56364.1"/>
    <property type="molecule type" value="Genomic_DNA"/>
</dbReference>
<feature type="transmembrane region" description="Helical" evidence="7">
    <location>
        <begin position="47"/>
        <end position="65"/>
    </location>
</feature>
<dbReference type="AlphaFoldDB" id="F0T220"/>
<dbReference type="GO" id="GO:0005886">
    <property type="term" value="C:plasma membrane"/>
    <property type="evidence" value="ECO:0007669"/>
    <property type="project" value="UniProtKB-SubCell"/>
</dbReference>
<reference evidence="8 9" key="1">
    <citation type="journal article" date="2011" name="Stand. Genomic Sci.">
        <title>Complete genome sequence of Syntrophobotulus glycolicus type strain (FlGlyR).</title>
        <authorList>
            <person name="Han C."/>
            <person name="Mwirichia R."/>
            <person name="Chertkov O."/>
            <person name="Held B."/>
            <person name="Lapidus A."/>
            <person name="Nolan M."/>
            <person name="Lucas S."/>
            <person name="Hammon N."/>
            <person name="Deshpande S."/>
            <person name="Cheng J.F."/>
            <person name="Tapia R."/>
            <person name="Goodwin L."/>
            <person name="Pitluck S."/>
            <person name="Huntemann M."/>
            <person name="Liolios K."/>
            <person name="Ivanova N."/>
            <person name="Pagani I."/>
            <person name="Mavromatis K."/>
            <person name="Ovchinikova G."/>
            <person name="Pati A."/>
            <person name="Chen A."/>
            <person name="Palaniappan K."/>
            <person name="Land M."/>
            <person name="Hauser L."/>
            <person name="Brambilla E.M."/>
            <person name="Rohde M."/>
            <person name="Spring S."/>
            <person name="Sikorski J."/>
            <person name="Goker M."/>
            <person name="Woyke T."/>
            <person name="Bristow J."/>
            <person name="Eisen J.A."/>
            <person name="Markowitz V."/>
            <person name="Hugenholtz P."/>
            <person name="Kyrpides N.C."/>
            <person name="Klenk H.P."/>
            <person name="Detter J.C."/>
        </authorList>
    </citation>
    <scope>NUCLEOTIDE SEQUENCE [LARGE SCALE GENOMIC DNA]</scope>
    <source>
        <strain evidence="9">DSM 8271 / FlGlyR</strain>
    </source>
</reference>
<reference evidence="9" key="2">
    <citation type="submission" date="2011-02" db="EMBL/GenBank/DDBJ databases">
        <title>The complete genome of Syntrophobotulus glycolicus DSM 8271.</title>
        <authorList>
            <person name="Lucas S."/>
            <person name="Copeland A."/>
            <person name="Lapidus A."/>
            <person name="Bruce D."/>
            <person name="Goodwin L."/>
            <person name="Pitluck S."/>
            <person name="Kyrpides N."/>
            <person name="Mavromatis K."/>
            <person name="Pagani I."/>
            <person name="Ivanova N."/>
            <person name="Mikhailova N."/>
            <person name="Chertkov O."/>
            <person name="Held B."/>
            <person name="Detter J.C."/>
            <person name="Tapia R."/>
            <person name="Han C."/>
            <person name="Land M."/>
            <person name="Hauser L."/>
            <person name="Markowitz V."/>
            <person name="Cheng J.-F."/>
            <person name="Hugenholtz P."/>
            <person name="Woyke T."/>
            <person name="Wu D."/>
            <person name="Spring S."/>
            <person name="Schroeder M."/>
            <person name="Brambilla E."/>
            <person name="Klenk H.-P."/>
            <person name="Eisen J.A."/>
        </authorList>
    </citation>
    <scope>NUCLEOTIDE SEQUENCE [LARGE SCALE GENOMIC DNA]</scope>
    <source>
        <strain evidence="9">DSM 8271 / FlGlyR</strain>
    </source>
</reference>
<feature type="transmembrane region" description="Helical" evidence="7">
    <location>
        <begin position="15"/>
        <end position="35"/>
    </location>
</feature>
<feature type="transmembrane region" description="Helical" evidence="7">
    <location>
        <begin position="227"/>
        <end position="251"/>
    </location>
</feature>
<comment type="catalytic activity">
    <reaction evidence="7">
        <text>L-cysteinyl-[prolipoprotein] + a 1,2-diacyl-sn-glycero-3-phospho-(1'-sn-glycerol) = an S-1,2-diacyl-sn-glyceryl-L-cysteinyl-[prolipoprotein] + sn-glycerol 1-phosphate + H(+)</text>
        <dbReference type="Rhea" id="RHEA:56712"/>
        <dbReference type="Rhea" id="RHEA-COMP:14679"/>
        <dbReference type="Rhea" id="RHEA-COMP:14680"/>
        <dbReference type="ChEBI" id="CHEBI:15378"/>
        <dbReference type="ChEBI" id="CHEBI:29950"/>
        <dbReference type="ChEBI" id="CHEBI:57685"/>
        <dbReference type="ChEBI" id="CHEBI:64716"/>
        <dbReference type="ChEBI" id="CHEBI:140658"/>
        <dbReference type="EC" id="2.5.1.145"/>
    </reaction>
</comment>
<name>F0T220_SYNGF</name>
<dbReference type="KEGG" id="sgy:Sgly_2071"/>
<comment type="function">
    <text evidence="7">Catalyzes the transfer of the diacylglyceryl group from phosphatidylglycerol to the sulfhydryl group of the N-terminal cysteine of a prolipoprotein, the first step in the formation of mature lipoproteins.</text>
</comment>
<feature type="transmembrane region" description="Helical" evidence="7">
    <location>
        <begin position="85"/>
        <end position="107"/>
    </location>
</feature>
<comment type="subcellular location">
    <subcellularLocation>
        <location evidence="7">Cell membrane</location>
        <topology evidence="7">Multi-pass membrane protein</topology>
    </subcellularLocation>
</comment>
<evidence type="ECO:0000256" key="2">
    <source>
        <dbReference type="ARBA" id="ARBA00022475"/>
    </source>
</evidence>
<organism evidence="8 9">
    <name type="scientific">Syntrophobotulus glycolicus (strain DSM 8271 / FlGlyR)</name>
    <dbReference type="NCBI Taxonomy" id="645991"/>
    <lineage>
        <taxon>Bacteria</taxon>
        <taxon>Bacillati</taxon>
        <taxon>Bacillota</taxon>
        <taxon>Clostridia</taxon>
        <taxon>Eubacteriales</taxon>
        <taxon>Desulfitobacteriaceae</taxon>
        <taxon>Syntrophobotulus</taxon>
    </lineage>
</organism>
<comment type="similarity">
    <text evidence="1 7">Belongs to the Lgt family.</text>
</comment>
<dbReference type="HAMAP" id="MF_01147">
    <property type="entry name" value="Lgt"/>
    <property type="match status" value="1"/>
</dbReference>
<dbReference type="GO" id="GO:0042158">
    <property type="term" value="P:lipoprotein biosynthetic process"/>
    <property type="evidence" value="ECO:0007669"/>
    <property type="project" value="UniProtKB-UniRule"/>
</dbReference>
<sequence length="262" mass="29021">MHQYWFHLGSFPIRAYGTVLVLAFVLSVGVAVFLAKVQKKEEYIPHILDIAPLVLIGGLVGARAWQVFFFDWAYYSANPGEILAVWHGGLAIQGGIAGALITGFLYVKLNKLPFWEFADLVAPAVILGQSIGRDANLLNGDAFGAPTGGNFGILYPSQTIAAETYGAQPLWPAEIWEGQIDIVIFAILLILQIRKWTPGFIFLFYLVSYNFCRMFLEYLRGDSIRYLFGWTAAQWTSAVTIILAIIILGYLKVKSRHPANGG</sequence>